<evidence type="ECO:0000256" key="9">
    <source>
        <dbReference type="ARBA" id="ARBA00023136"/>
    </source>
</evidence>
<dbReference type="PANTHER" id="PTHR32552">
    <property type="entry name" value="FERRICHROME IRON RECEPTOR-RELATED"/>
    <property type="match status" value="1"/>
</dbReference>
<dbReference type="GO" id="GO:0009279">
    <property type="term" value="C:cell outer membrane"/>
    <property type="evidence" value="ECO:0007669"/>
    <property type="project" value="UniProtKB-SubCell"/>
</dbReference>
<comment type="subcellular location">
    <subcellularLocation>
        <location evidence="1 11">Cell outer membrane</location>
        <topology evidence="1 11">Multi-pass membrane protein</topology>
    </subcellularLocation>
</comment>
<evidence type="ECO:0000313" key="14">
    <source>
        <dbReference type="EMBL" id="MBB4633742.1"/>
    </source>
</evidence>
<name>A0A7W7F8K5_9SPHN</name>
<evidence type="ECO:0000256" key="2">
    <source>
        <dbReference type="ARBA" id="ARBA00022448"/>
    </source>
</evidence>
<dbReference type="InterPro" id="IPR012910">
    <property type="entry name" value="Plug_dom"/>
</dbReference>
<evidence type="ECO:0000256" key="8">
    <source>
        <dbReference type="ARBA" id="ARBA00023077"/>
    </source>
</evidence>
<dbReference type="Gene3D" id="2.40.170.20">
    <property type="entry name" value="TonB-dependent receptor, beta-barrel domain"/>
    <property type="match status" value="1"/>
</dbReference>
<keyword evidence="4" id="KW-0410">Iron transport</keyword>
<dbReference type="EMBL" id="JACHNZ010000055">
    <property type="protein sequence ID" value="MBB4633742.1"/>
    <property type="molecule type" value="Genomic_DNA"/>
</dbReference>
<evidence type="ECO:0000256" key="7">
    <source>
        <dbReference type="ARBA" id="ARBA00023065"/>
    </source>
</evidence>
<evidence type="ECO:0000256" key="11">
    <source>
        <dbReference type="PROSITE-ProRule" id="PRU01360"/>
    </source>
</evidence>
<dbReference type="PROSITE" id="PS52016">
    <property type="entry name" value="TONB_DEPENDENT_REC_3"/>
    <property type="match status" value="1"/>
</dbReference>
<organism evidence="14 15">
    <name type="scientific">Sphingosinicella soli</name>
    <dbReference type="NCBI Taxonomy" id="333708"/>
    <lineage>
        <taxon>Bacteria</taxon>
        <taxon>Pseudomonadati</taxon>
        <taxon>Pseudomonadota</taxon>
        <taxon>Alphaproteobacteria</taxon>
        <taxon>Sphingomonadales</taxon>
        <taxon>Sphingosinicellaceae</taxon>
        <taxon>Sphingosinicella</taxon>
    </lineage>
</organism>
<dbReference type="Proteomes" id="UP000566324">
    <property type="component" value="Unassembled WGS sequence"/>
</dbReference>
<keyword evidence="2 11" id="KW-0813">Transport</keyword>
<evidence type="ECO:0000256" key="3">
    <source>
        <dbReference type="ARBA" id="ARBA00022452"/>
    </source>
</evidence>
<dbReference type="SUPFAM" id="SSF56935">
    <property type="entry name" value="Porins"/>
    <property type="match status" value="1"/>
</dbReference>
<keyword evidence="12" id="KW-0732">Signal</keyword>
<keyword evidence="6" id="KW-0408">Iron</keyword>
<reference evidence="14 15" key="1">
    <citation type="submission" date="2020-08" db="EMBL/GenBank/DDBJ databases">
        <title>Genomic Encyclopedia of Type Strains, Phase IV (KMG-IV): sequencing the most valuable type-strain genomes for metagenomic binning, comparative biology and taxonomic classification.</title>
        <authorList>
            <person name="Goeker M."/>
        </authorList>
    </citation>
    <scope>NUCLEOTIDE SEQUENCE [LARGE SCALE GENOMIC DNA]</scope>
    <source>
        <strain evidence="14 15">DSM 17328</strain>
    </source>
</reference>
<keyword evidence="5 11" id="KW-0812">Transmembrane</keyword>
<dbReference type="AlphaFoldDB" id="A0A7W7F8K5"/>
<dbReference type="InterPro" id="IPR036942">
    <property type="entry name" value="Beta-barrel_TonB_sf"/>
</dbReference>
<dbReference type="Pfam" id="PF07715">
    <property type="entry name" value="Plug"/>
    <property type="match status" value="1"/>
</dbReference>
<evidence type="ECO:0000256" key="10">
    <source>
        <dbReference type="ARBA" id="ARBA00023237"/>
    </source>
</evidence>
<feature type="chain" id="PRO_5031496929" evidence="12">
    <location>
        <begin position="27"/>
        <end position="331"/>
    </location>
</feature>
<dbReference type="RefSeq" id="WP_184071613.1">
    <property type="nucleotide sequence ID" value="NZ_JACHNZ010000055.1"/>
</dbReference>
<evidence type="ECO:0000313" key="15">
    <source>
        <dbReference type="Proteomes" id="UP000566324"/>
    </source>
</evidence>
<dbReference type="PANTHER" id="PTHR32552:SF81">
    <property type="entry name" value="TONB-DEPENDENT OUTER MEMBRANE RECEPTOR"/>
    <property type="match status" value="1"/>
</dbReference>
<feature type="domain" description="TonB-dependent receptor plug" evidence="13">
    <location>
        <begin position="54"/>
        <end position="161"/>
    </location>
</feature>
<protein>
    <submittedName>
        <fullName evidence="14">Outer membrane receptor protein involved in Fe transport</fullName>
    </submittedName>
</protein>
<keyword evidence="15" id="KW-1185">Reference proteome</keyword>
<keyword evidence="8" id="KW-0798">TonB box</keyword>
<keyword evidence="9 11" id="KW-0472">Membrane</keyword>
<dbReference type="InterPro" id="IPR039426">
    <property type="entry name" value="TonB-dep_rcpt-like"/>
</dbReference>
<comment type="similarity">
    <text evidence="11">Belongs to the TonB-dependent receptor family.</text>
</comment>
<evidence type="ECO:0000256" key="1">
    <source>
        <dbReference type="ARBA" id="ARBA00004571"/>
    </source>
</evidence>
<keyword evidence="3 11" id="KW-1134">Transmembrane beta strand</keyword>
<gene>
    <name evidence="14" type="ORF">GGQ98_003392</name>
</gene>
<feature type="signal peptide" evidence="12">
    <location>
        <begin position="1"/>
        <end position="26"/>
    </location>
</feature>
<keyword evidence="14" id="KW-0675">Receptor</keyword>
<evidence type="ECO:0000256" key="6">
    <source>
        <dbReference type="ARBA" id="ARBA00023004"/>
    </source>
</evidence>
<keyword evidence="7" id="KW-0406">Ion transport</keyword>
<sequence length="331" mass="35470">MIRDIKSIGLLTTSALALTITSHASAQETPPPAARATTHIDEIVVTAQRRAENKQDVPVTITVLDGATLEKARVQGAQDIALRTPGFGFDAWPASEPRLAVRGIGTTARGAGGDPSTAVFFDEIYAGRPAAITFETYDLQRIEVLKGPQGTLFGRNVTGGAVSVVSNPADLGGFDASLEGSYGNFNRTDLQGFVNVPLSDKAAFRATGTWHRHDGYVTRVVDGVKGGKLDDQNAKYGRFQFYAEPSTNFRVDLKADVSRDRANGPGFRAIDDFGVGGLSGRYILQDDRSENGSTFDGVQNRDAWGVRGKLEWDLPVATLSYLAPLIHRAAA</sequence>
<evidence type="ECO:0000256" key="12">
    <source>
        <dbReference type="SAM" id="SignalP"/>
    </source>
</evidence>
<accession>A0A7W7F8K5</accession>
<evidence type="ECO:0000259" key="13">
    <source>
        <dbReference type="Pfam" id="PF07715"/>
    </source>
</evidence>
<evidence type="ECO:0000256" key="4">
    <source>
        <dbReference type="ARBA" id="ARBA00022496"/>
    </source>
</evidence>
<evidence type="ECO:0000256" key="5">
    <source>
        <dbReference type="ARBA" id="ARBA00022692"/>
    </source>
</evidence>
<comment type="caution">
    <text evidence="14">The sequence shown here is derived from an EMBL/GenBank/DDBJ whole genome shotgun (WGS) entry which is preliminary data.</text>
</comment>
<dbReference type="GO" id="GO:0006826">
    <property type="term" value="P:iron ion transport"/>
    <property type="evidence" value="ECO:0007669"/>
    <property type="project" value="UniProtKB-KW"/>
</dbReference>
<keyword evidence="10 11" id="KW-0998">Cell outer membrane</keyword>
<proteinExistence type="inferred from homology"/>